<dbReference type="SUPFAM" id="SSF48498">
    <property type="entry name" value="Tetracyclin repressor-like, C-terminal domain"/>
    <property type="match status" value="1"/>
</dbReference>
<dbReference type="Proteomes" id="UP000239814">
    <property type="component" value="Chromosome"/>
</dbReference>
<proteinExistence type="predicted"/>
<dbReference type="InterPro" id="IPR036271">
    <property type="entry name" value="Tet_transcr_reg_TetR-rel_C_sf"/>
</dbReference>
<dbReference type="KEGG" id="git:C6V83_15185"/>
<evidence type="ECO:0000313" key="2">
    <source>
        <dbReference type="Proteomes" id="UP000239814"/>
    </source>
</evidence>
<dbReference type="AlphaFoldDB" id="A0A2S0KI71"/>
<dbReference type="EMBL" id="CP027433">
    <property type="protein sequence ID" value="AVM01388.1"/>
    <property type="molecule type" value="Genomic_DNA"/>
</dbReference>
<reference evidence="1 2" key="1">
    <citation type="submission" date="2018-03" db="EMBL/GenBank/DDBJ databases">
        <title>Characteristics and genome of n-alkane degrading marine bacteria Gordonia iterans isolated from crude oil contaminated in Tae-an, South Korea.</title>
        <authorList>
            <person name="Lee S.-S."/>
            <person name="Kim H."/>
        </authorList>
    </citation>
    <scope>NUCLEOTIDE SEQUENCE [LARGE SCALE GENOMIC DNA]</scope>
    <source>
        <strain evidence="1 2">Co17</strain>
    </source>
</reference>
<protein>
    <recommendedName>
        <fullName evidence="3">Tetracyclin repressor-like C-terminal domain-containing protein</fullName>
    </recommendedName>
</protein>
<sequence>MRDAVTRVNTARTAVIAATYRELGLGADEAKRRAQLVYSTYLGALQLSRSDPDHRAAGAALDALIEDALRLYLPY</sequence>
<name>A0A2S0KI71_9ACTN</name>
<accession>A0A2S0KI71</accession>
<evidence type="ECO:0008006" key="3">
    <source>
        <dbReference type="Google" id="ProtNLM"/>
    </source>
</evidence>
<organism evidence="1 2">
    <name type="scientific">Gordonia iterans</name>
    <dbReference type="NCBI Taxonomy" id="1004901"/>
    <lineage>
        <taxon>Bacteria</taxon>
        <taxon>Bacillati</taxon>
        <taxon>Actinomycetota</taxon>
        <taxon>Actinomycetes</taxon>
        <taxon>Mycobacteriales</taxon>
        <taxon>Gordoniaceae</taxon>
        <taxon>Gordonia</taxon>
    </lineage>
</organism>
<evidence type="ECO:0000313" key="1">
    <source>
        <dbReference type="EMBL" id="AVM01388.1"/>
    </source>
</evidence>
<gene>
    <name evidence="1" type="ORF">C6V83_15185</name>
</gene>
<keyword evidence="2" id="KW-1185">Reference proteome</keyword>